<reference evidence="3 4" key="1">
    <citation type="submission" date="2023-07" db="EMBL/GenBank/DDBJ databases">
        <title>Sequencing the genomes of 1000 actinobacteria strains.</title>
        <authorList>
            <person name="Klenk H.-P."/>
        </authorList>
    </citation>
    <scope>NUCLEOTIDE SEQUENCE [LARGE SCALE GENOMIC DNA]</scope>
    <source>
        <strain evidence="3 4">DSM 14785</strain>
    </source>
</reference>
<keyword evidence="4" id="KW-1185">Reference proteome</keyword>
<dbReference type="PANTHER" id="PTHR43581">
    <property type="entry name" value="ATP/GTP PHOSPHATASE"/>
    <property type="match status" value="1"/>
</dbReference>
<dbReference type="Pfam" id="PF13175">
    <property type="entry name" value="AAA_15"/>
    <property type="match status" value="1"/>
</dbReference>
<name>A0ABU0GL04_9CELL</name>
<dbReference type="InterPro" id="IPR027417">
    <property type="entry name" value="P-loop_NTPase"/>
</dbReference>
<dbReference type="InterPro" id="IPR041685">
    <property type="entry name" value="AAA_GajA/Old/RecF-like"/>
</dbReference>
<protein>
    <submittedName>
        <fullName evidence="3">ATP-dependent endonuclease of OLD family</fullName>
    </submittedName>
</protein>
<dbReference type="Proteomes" id="UP001240250">
    <property type="component" value="Unassembled WGS sequence"/>
</dbReference>
<evidence type="ECO:0000259" key="1">
    <source>
        <dbReference type="Pfam" id="PF13175"/>
    </source>
</evidence>
<evidence type="ECO:0000313" key="4">
    <source>
        <dbReference type="Proteomes" id="UP001240250"/>
    </source>
</evidence>
<dbReference type="PANTHER" id="PTHR43581:SF4">
    <property type="entry name" value="ATP_GTP PHOSPHATASE"/>
    <property type="match status" value="1"/>
</dbReference>
<keyword evidence="3" id="KW-0378">Hydrolase</keyword>
<proteinExistence type="predicted"/>
<dbReference type="RefSeq" id="WP_169798628.1">
    <property type="nucleotide sequence ID" value="NZ_JAUSVM010000001.1"/>
</dbReference>
<dbReference type="InterPro" id="IPR051396">
    <property type="entry name" value="Bact_Antivir_Def_Nuclease"/>
</dbReference>
<dbReference type="InterPro" id="IPR034139">
    <property type="entry name" value="TOPRIM_OLD"/>
</dbReference>
<dbReference type="SUPFAM" id="SSF52540">
    <property type="entry name" value="P-loop containing nucleoside triphosphate hydrolases"/>
    <property type="match status" value="1"/>
</dbReference>
<dbReference type="Gene3D" id="3.40.50.300">
    <property type="entry name" value="P-loop containing nucleotide triphosphate hydrolases"/>
    <property type="match status" value="1"/>
</dbReference>
<sequence length="524" mass="57353">MDGRSSDVEQRTLLVHLPAWRNPLDELARRETRILVELLRAQQQNLGRGRDLSRLRGRASGLLEALATDDLLVGLEERVSEQLRALSAGVSRNWPYIRGQVVDDRYLARVLELMLATTEGRKDALPLEVVGLGYVNLLHIAVTLAAIPDSTRIAAAAAAVAGGPPTGRVDAGTAEAPLDEADRVLRQARAESESVEDSFFPDDAFHVTLVIEEPEAHLHPQLQHSLVRYLRRQVRLRPELQVVLSSHATDVITSCDPTELVIVRRDSQGQRVCRAIADIPLSNRDEVLRKTRLHLDASRSASLFAERLLLVEGVTEAAVLREMGWVWAGEDLDKQAFVDALSIVPMGTKVGPWAVRLLATRGHELCSRLAVLRDSDLDFDDLPAAPIWASDHDPAVLLVEHCHPTLEPQLTEGNEGLVAGALQDIGISVPDEVTPQAIRDLFRSRHRAGDVTVSAGLAASRKGEFAEALAGRIREMRDVVGAGVRVPEPIERVFEFLYPTPDAPLAAHAPVARPAPTAERATQT</sequence>
<accession>A0ABU0GL04</accession>
<feature type="domain" description="OLD protein-like TOPRIM" evidence="2">
    <location>
        <begin position="303"/>
        <end position="376"/>
    </location>
</feature>
<gene>
    <name evidence="3" type="ORF">JO380_002411</name>
</gene>
<feature type="domain" description="Endonuclease GajA/Old nuclease/RecF-like AAA" evidence="1">
    <location>
        <begin position="207"/>
        <end position="251"/>
    </location>
</feature>
<dbReference type="Pfam" id="PF20469">
    <property type="entry name" value="OLD-like_TOPRIM"/>
    <property type="match status" value="1"/>
</dbReference>
<comment type="caution">
    <text evidence="3">The sequence shown here is derived from an EMBL/GenBank/DDBJ whole genome shotgun (WGS) entry which is preliminary data.</text>
</comment>
<dbReference type="GO" id="GO:0004519">
    <property type="term" value="F:endonuclease activity"/>
    <property type="evidence" value="ECO:0007669"/>
    <property type="project" value="UniProtKB-KW"/>
</dbReference>
<evidence type="ECO:0000313" key="3">
    <source>
        <dbReference type="EMBL" id="MDQ0426030.1"/>
    </source>
</evidence>
<dbReference type="EMBL" id="JAUSVM010000001">
    <property type="protein sequence ID" value="MDQ0426030.1"/>
    <property type="molecule type" value="Genomic_DNA"/>
</dbReference>
<keyword evidence="3" id="KW-0540">Nuclease</keyword>
<organism evidence="3 4">
    <name type="scientific">Cellulomonas iranensis</name>
    <dbReference type="NCBI Taxonomy" id="76862"/>
    <lineage>
        <taxon>Bacteria</taxon>
        <taxon>Bacillati</taxon>
        <taxon>Actinomycetota</taxon>
        <taxon>Actinomycetes</taxon>
        <taxon>Micrococcales</taxon>
        <taxon>Cellulomonadaceae</taxon>
        <taxon>Cellulomonas</taxon>
    </lineage>
</organism>
<keyword evidence="3" id="KW-0255">Endonuclease</keyword>
<evidence type="ECO:0000259" key="2">
    <source>
        <dbReference type="Pfam" id="PF20469"/>
    </source>
</evidence>